<gene>
    <name evidence="2" type="ORF">CSSPTR1EN2_LOCUS23970</name>
</gene>
<name>A0ABP0T753_9BRYO</name>
<dbReference type="Gene3D" id="2.70.70.10">
    <property type="entry name" value="Glucose Permease (Domain IIA)"/>
    <property type="match status" value="1"/>
</dbReference>
<evidence type="ECO:0000313" key="3">
    <source>
        <dbReference type="Proteomes" id="UP001497512"/>
    </source>
</evidence>
<dbReference type="CDD" id="cd12797">
    <property type="entry name" value="M23_peptidase"/>
    <property type="match status" value="1"/>
</dbReference>
<protein>
    <recommendedName>
        <fullName evidence="1">M23ase beta-sheet core domain-containing protein</fullName>
    </recommendedName>
</protein>
<evidence type="ECO:0000313" key="2">
    <source>
        <dbReference type="EMBL" id="CAK9188682.1"/>
    </source>
</evidence>
<comment type="caution">
    <text evidence="2">The sequence shown here is derived from an EMBL/GenBank/DDBJ whole genome shotgun (WGS) entry which is preliminary data.</text>
</comment>
<accession>A0ABP0T753</accession>
<dbReference type="EMBL" id="CAXANX010000008">
    <property type="protein sequence ID" value="CAK9188682.1"/>
    <property type="molecule type" value="Genomic_DNA"/>
</dbReference>
<feature type="domain" description="M23ase beta-sheet core" evidence="1">
    <location>
        <begin position="16"/>
        <end position="69"/>
    </location>
</feature>
<reference evidence="2" key="1">
    <citation type="submission" date="2024-02" db="EMBL/GenBank/DDBJ databases">
        <authorList>
            <consortium name="ELIXIR-Norway"/>
            <consortium name="Elixir Norway"/>
        </authorList>
    </citation>
    <scope>NUCLEOTIDE SEQUENCE</scope>
</reference>
<dbReference type="Proteomes" id="UP001497512">
    <property type="component" value="Unassembled WGS sequence"/>
</dbReference>
<organism evidence="2 3">
    <name type="scientific">Sphagnum troendelagicum</name>
    <dbReference type="NCBI Taxonomy" id="128251"/>
    <lineage>
        <taxon>Eukaryota</taxon>
        <taxon>Viridiplantae</taxon>
        <taxon>Streptophyta</taxon>
        <taxon>Embryophyta</taxon>
        <taxon>Bryophyta</taxon>
        <taxon>Sphagnophytina</taxon>
        <taxon>Sphagnopsida</taxon>
        <taxon>Sphagnales</taxon>
        <taxon>Sphagnaceae</taxon>
        <taxon>Sphagnum</taxon>
    </lineage>
</organism>
<sequence>MHVQLEQVSAQQPVARVKDLNWGGDYGIHIVIESPDKVRQLYAHLSKKLVKIGQKVKAGEEIAKSWEYGKVNWTTSSL</sequence>
<evidence type="ECO:0000259" key="1">
    <source>
        <dbReference type="Pfam" id="PF01551"/>
    </source>
</evidence>
<keyword evidence="3" id="KW-1185">Reference proteome</keyword>
<dbReference type="InterPro" id="IPR016047">
    <property type="entry name" value="M23ase_b-sheet_dom"/>
</dbReference>
<dbReference type="Pfam" id="PF01551">
    <property type="entry name" value="Peptidase_M23"/>
    <property type="match status" value="1"/>
</dbReference>
<dbReference type="InterPro" id="IPR011055">
    <property type="entry name" value="Dup_hybrid_motif"/>
</dbReference>
<dbReference type="SUPFAM" id="SSF51261">
    <property type="entry name" value="Duplicated hybrid motif"/>
    <property type="match status" value="1"/>
</dbReference>
<proteinExistence type="predicted"/>